<dbReference type="AlphaFoldDB" id="A0A6M3L3Z8"/>
<protein>
    <submittedName>
        <fullName evidence="2">Uncharacterized protein</fullName>
    </submittedName>
</protein>
<name>A0A6M3L3Z8_9ZZZZ</name>
<organism evidence="2">
    <name type="scientific">viral metagenome</name>
    <dbReference type="NCBI Taxonomy" id="1070528"/>
    <lineage>
        <taxon>unclassified sequences</taxon>
        <taxon>metagenomes</taxon>
        <taxon>organismal metagenomes</taxon>
    </lineage>
</organism>
<dbReference type="EMBL" id="MT142788">
    <property type="protein sequence ID" value="QJA88562.1"/>
    <property type="molecule type" value="Genomic_DNA"/>
</dbReference>
<reference evidence="2" key="1">
    <citation type="submission" date="2020-03" db="EMBL/GenBank/DDBJ databases">
        <title>The deep terrestrial virosphere.</title>
        <authorList>
            <person name="Holmfeldt K."/>
            <person name="Nilsson E."/>
            <person name="Simone D."/>
            <person name="Lopez-Fernandez M."/>
            <person name="Wu X."/>
            <person name="de Brujin I."/>
            <person name="Lundin D."/>
            <person name="Andersson A."/>
            <person name="Bertilsson S."/>
            <person name="Dopson M."/>
        </authorList>
    </citation>
    <scope>NUCLEOTIDE SEQUENCE</scope>
    <source>
        <strain evidence="2">MM415B02738</strain>
    </source>
</reference>
<keyword evidence="1" id="KW-0175">Coiled coil</keyword>
<evidence type="ECO:0000256" key="1">
    <source>
        <dbReference type="SAM" id="Coils"/>
    </source>
</evidence>
<gene>
    <name evidence="2" type="ORF">MM415B02738_0010</name>
</gene>
<feature type="coiled-coil region" evidence="1">
    <location>
        <begin position="45"/>
        <end position="115"/>
    </location>
</feature>
<sequence length="188" mass="21724">MTEPLVFNGIDIVIQHDHLLECFYDRMQWARHDNDFNVLLSRATAEVLARHIEKLNDERVTLLAETGATITDLEIQVERLRQERRDVTQWRDQTLAAENERLREAQERAERVVQMPCESCVKGCDEDCWSNILLRVLRQQPATRCPMCSEWWDGPVEEDGGSPILSAKQIECPFCTKLEAAAQAVEEK</sequence>
<evidence type="ECO:0000313" key="2">
    <source>
        <dbReference type="EMBL" id="QJA88562.1"/>
    </source>
</evidence>
<proteinExistence type="predicted"/>
<accession>A0A6M3L3Z8</accession>